<dbReference type="Pfam" id="PF03169">
    <property type="entry name" value="OPT"/>
    <property type="match status" value="1"/>
</dbReference>
<evidence type="ECO:0000256" key="7">
    <source>
        <dbReference type="SAM" id="MobiDB-lite"/>
    </source>
</evidence>
<evidence type="ECO:0008006" key="11">
    <source>
        <dbReference type="Google" id="ProtNLM"/>
    </source>
</evidence>
<feature type="transmembrane region" description="Helical" evidence="8">
    <location>
        <begin position="560"/>
        <end position="578"/>
    </location>
</feature>
<evidence type="ECO:0000256" key="6">
    <source>
        <dbReference type="ARBA" id="ARBA00023136"/>
    </source>
</evidence>
<keyword evidence="4 8" id="KW-0812">Transmembrane</keyword>
<dbReference type="Proteomes" id="UP000308549">
    <property type="component" value="Unassembled WGS sequence"/>
</dbReference>
<feature type="transmembrane region" description="Helical" evidence="8">
    <location>
        <begin position="653"/>
        <end position="675"/>
    </location>
</feature>
<name>A0A4U0TPE6_9PEZI</name>
<comment type="similarity">
    <text evidence="2">Belongs to the oligopeptide OPT transporter family.</text>
</comment>
<evidence type="ECO:0000256" key="1">
    <source>
        <dbReference type="ARBA" id="ARBA00004141"/>
    </source>
</evidence>
<proteinExistence type="inferred from homology"/>
<feature type="transmembrane region" description="Helical" evidence="8">
    <location>
        <begin position="457"/>
        <end position="476"/>
    </location>
</feature>
<feature type="transmembrane region" description="Helical" evidence="8">
    <location>
        <begin position="794"/>
        <end position="817"/>
    </location>
</feature>
<accession>A0A4U0TPE6</accession>
<evidence type="ECO:0000256" key="5">
    <source>
        <dbReference type="ARBA" id="ARBA00022989"/>
    </source>
</evidence>
<feature type="transmembrane region" description="Helical" evidence="8">
    <location>
        <begin position="328"/>
        <end position="347"/>
    </location>
</feature>
<feature type="transmembrane region" description="Helical" evidence="8">
    <location>
        <begin position="162"/>
        <end position="180"/>
    </location>
</feature>
<feature type="transmembrane region" description="Helical" evidence="8">
    <location>
        <begin position="720"/>
        <end position="737"/>
    </location>
</feature>
<evidence type="ECO:0000313" key="9">
    <source>
        <dbReference type="EMBL" id="TKA23716.1"/>
    </source>
</evidence>
<gene>
    <name evidence="9" type="ORF">B0A50_06552</name>
</gene>
<organism evidence="9 10">
    <name type="scientific">Salinomyces thailandicus</name>
    <dbReference type="NCBI Taxonomy" id="706561"/>
    <lineage>
        <taxon>Eukaryota</taxon>
        <taxon>Fungi</taxon>
        <taxon>Dikarya</taxon>
        <taxon>Ascomycota</taxon>
        <taxon>Pezizomycotina</taxon>
        <taxon>Dothideomycetes</taxon>
        <taxon>Dothideomycetidae</taxon>
        <taxon>Mycosphaerellales</taxon>
        <taxon>Teratosphaeriaceae</taxon>
        <taxon>Salinomyces</taxon>
    </lineage>
</organism>
<dbReference type="GO" id="GO:0035673">
    <property type="term" value="F:oligopeptide transmembrane transporter activity"/>
    <property type="evidence" value="ECO:0007669"/>
    <property type="project" value="InterPro"/>
</dbReference>
<dbReference type="EMBL" id="NAJL01000052">
    <property type="protein sequence ID" value="TKA23716.1"/>
    <property type="molecule type" value="Genomic_DNA"/>
</dbReference>
<dbReference type="NCBIfam" id="TIGR00728">
    <property type="entry name" value="OPT_sfam"/>
    <property type="match status" value="1"/>
</dbReference>
<evidence type="ECO:0000256" key="4">
    <source>
        <dbReference type="ARBA" id="ARBA00022692"/>
    </source>
</evidence>
<feature type="compositionally biased region" description="Polar residues" evidence="7">
    <location>
        <begin position="100"/>
        <end position="110"/>
    </location>
</feature>
<evidence type="ECO:0000256" key="3">
    <source>
        <dbReference type="ARBA" id="ARBA00022448"/>
    </source>
</evidence>
<dbReference type="InterPro" id="IPR045035">
    <property type="entry name" value="YSL-like"/>
</dbReference>
<reference evidence="9 10" key="1">
    <citation type="submission" date="2017-03" db="EMBL/GenBank/DDBJ databases">
        <title>Genomes of endolithic fungi from Antarctica.</title>
        <authorList>
            <person name="Coleine C."/>
            <person name="Masonjones S."/>
            <person name="Stajich J.E."/>
        </authorList>
    </citation>
    <scope>NUCLEOTIDE SEQUENCE [LARGE SCALE GENOMIC DNA]</scope>
    <source>
        <strain evidence="9 10">CCFEE 6315</strain>
    </source>
</reference>
<dbReference type="OrthoDB" id="77405at2759"/>
<dbReference type="PANTHER" id="PTHR31645">
    <property type="entry name" value="OLIGOPEPTIDE TRANSPORTER YGL114W-RELATED"/>
    <property type="match status" value="1"/>
</dbReference>
<evidence type="ECO:0000256" key="2">
    <source>
        <dbReference type="ARBA" id="ARBA00008807"/>
    </source>
</evidence>
<evidence type="ECO:0000313" key="10">
    <source>
        <dbReference type="Proteomes" id="UP000308549"/>
    </source>
</evidence>
<keyword evidence="5 8" id="KW-1133">Transmembrane helix</keyword>
<keyword evidence="10" id="KW-1185">Reference proteome</keyword>
<feature type="transmembrane region" description="Helical" evidence="8">
    <location>
        <begin position="262"/>
        <end position="283"/>
    </location>
</feature>
<protein>
    <recommendedName>
        <fullName evidence="11">Oligopeptide transporter</fullName>
    </recommendedName>
</protein>
<feature type="transmembrane region" description="Helical" evidence="8">
    <location>
        <begin position="758"/>
        <end position="782"/>
    </location>
</feature>
<feature type="transmembrane region" description="Helical" evidence="8">
    <location>
        <begin position="227"/>
        <end position="250"/>
    </location>
</feature>
<keyword evidence="6 8" id="KW-0472">Membrane</keyword>
<feature type="transmembrane region" description="Helical" evidence="8">
    <location>
        <begin position="186"/>
        <end position="206"/>
    </location>
</feature>
<keyword evidence="3" id="KW-0813">Transport</keyword>
<feature type="transmembrane region" description="Helical" evidence="8">
    <location>
        <begin position="534"/>
        <end position="554"/>
    </location>
</feature>
<dbReference type="GO" id="GO:0000329">
    <property type="term" value="C:fungal-type vacuole membrane"/>
    <property type="evidence" value="ECO:0007669"/>
    <property type="project" value="TreeGrafter"/>
</dbReference>
<feature type="transmembrane region" description="Helical" evidence="8">
    <location>
        <begin position="384"/>
        <end position="411"/>
    </location>
</feature>
<feature type="region of interest" description="Disordered" evidence="7">
    <location>
        <begin position="92"/>
        <end position="126"/>
    </location>
</feature>
<dbReference type="PANTHER" id="PTHR31645:SF3">
    <property type="entry name" value="OLIGOPEPTIDE TRANSPORTER"/>
    <property type="match status" value="1"/>
</dbReference>
<comment type="subcellular location">
    <subcellularLocation>
        <location evidence="1">Membrane</location>
        <topology evidence="1">Multi-pass membrane protein</topology>
    </subcellularLocation>
</comment>
<comment type="caution">
    <text evidence="9">The sequence shown here is derived from an EMBL/GenBank/DDBJ whole genome shotgun (WGS) entry which is preliminary data.</text>
</comment>
<dbReference type="AlphaFoldDB" id="A0A4U0TPE6"/>
<evidence type="ECO:0000256" key="8">
    <source>
        <dbReference type="SAM" id="Phobius"/>
    </source>
</evidence>
<sequence length="839" mass="90908">MQPRRYAEKGRSQDFGSFPYFFVALSGHREPFDWLHGQDVVDSYLLRALCNHTWTCRIAIMGDVTEVMDRPIQPMGHINPDVAPLTEKHNVFNPAHHGSAEQSGSKSATASEDEVHDEKPGKGPTYVGEMEELEVDEEPVVDPFVPFDDLPDEKHWIVTARAMLVGCVCGALVNASNLYLGLKTGWTFGASLFGSIVGFSVLKSLAKALPESFPILGGSFGPRENNIVQTAATASGGLASVFISGIPALYQLELLNTPKEDFWRLVSLTVVGGYFGFFFATPLRKFFIIYVARELKLIFPTPSATAMTIRSMHAAATGEAIAKLKMKALSLSFSGAFLLRVVSQYAPGILWDWHIFTWFYIWGNYNNSALAVENWGWLIEWTPAFIGAGILVGLNTAFSFFFGSVLAWGIIGPALVHNGAAFGVQAGEPGSHYEGYISFASLSETASSKDTPSPRFWLLWPGVLLMIVVSFTELALQYKVFVYVTKAAFRGSCAAINATLKPMNKSSPWLEKKGQQKPSDMVKDSASDEELIKLWMWLPLLIVCIICCCVVLGVEFDMPVGMSLLSVFLAFFFSFLAVQCAGVTDITPLTAASKASQIVLGGATKGENWGVTHAQRLNLLGGSLASMGANQASDLVGDFRVGFLLRTSPKQQFLAQGIGTIVSVFMAPALFMLFAKAYPCIISLDETLQANCPFSAPSVSAWRAVTVAITDPTFPVPTSSGIFSVIFAAFGAVMIVIRHYAYTGSWAKYRVYHPNMMCIGLAFVLPQTQYGTAMVMGAVPAYFWAKRNPKHFDIYGYAVAAGLIAGEGIGGVINAIFQIAGIAGPSPYGTNVACPANAC</sequence>
<dbReference type="InterPro" id="IPR004813">
    <property type="entry name" value="OPT"/>
</dbReference>